<sequence length="152" mass="17530">MPTVLDAVTVQNKLGHRISNVSVLYAASNKLQAEHILDVVPYLNDLRTVDIQTRENIRYTKTTGCDRINSHSQETLDGFGGSTKYRGYWQVYFRFGNRNYKIDKENAQMNIWRDDHHGTMVITILAESDGRIRIDMILPSGNAHFYVEEYTT</sequence>
<evidence type="ECO:0000313" key="1">
    <source>
        <dbReference type="EMBL" id="CAF1574322.1"/>
    </source>
</evidence>
<evidence type="ECO:0000313" key="3">
    <source>
        <dbReference type="EMBL" id="CAF2139064.1"/>
    </source>
</evidence>
<evidence type="ECO:0000313" key="6">
    <source>
        <dbReference type="EMBL" id="CAF5190679.1"/>
    </source>
</evidence>
<evidence type="ECO:0000313" key="5">
    <source>
        <dbReference type="EMBL" id="CAF5169409.1"/>
    </source>
</evidence>
<dbReference type="Proteomes" id="UP000663834">
    <property type="component" value="Unassembled WGS sequence"/>
</dbReference>
<gene>
    <name evidence="4" type="ORF">BYL167_LOCUS38443</name>
    <name evidence="1" type="ORF">CJN711_LOCUS32263</name>
    <name evidence="6" type="ORF">GIL414_LOCUS72897</name>
    <name evidence="2" type="ORF">KQP761_LOCUS29668</name>
    <name evidence="3" type="ORF">MBJ925_LOCUS29176</name>
    <name evidence="5" type="ORF">SMN809_LOCUS65359</name>
</gene>
<dbReference type="AlphaFoldDB" id="A0A815YP19"/>
<evidence type="ECO:0000313" key="2">
    <source>
        <dbReference type="EMBL" id="CAF1649420.1"/>
    </source>
</evidence>
<evidence type="ECO:0000313" key="7">
    <source>
        <dbReference type="Proteomes" id="UP000663855"/>
    </source>
</evidence>
<dbReference type="OrthoDB" id="10006006at2759"/>
<dbReference type="Proteomes" id="UP000663855">
    <property type="component" value="Unassembled WGS sequence"/>
</dbReference>
<reference evidence="1" key="1">
    <citation type="submission" date="2021-02" db="EMBL/GenBank/DDBJ databases">
        <authorList>
            <person name="Nowell W R."/>
        </authorList>
    </citation>
    <scope>NUCLEOTIDE SEQUENCE</scope>
</reference>
<dbReference type="EMBL" id="CAJNOW010016353">
    <property type="protein sequence ID" value="CAF1649420.1"/>
    <property type="molecule type" value="Genomic_DNA"/>
</dbReference>
<organism evidence="1 7">
    <name type="scientific">Rotaria magnacalcarata</name>
    <dbReference type="NCBI Taxonomy" id="392030"/>
    <lineage>
        <taxon>Eukaryota</taxon>
        <taxon>Metazoa</taxon>
        <taxon>Spiralia</taxon>
        <taxon>Gnathifera</taxon>
        <taxon>Rotifera</taxon>
        <taxon>Eurotatoria</taxon>
        <taxon>Bdelloidea</taxon>
        <taxon>Philodinida</taxon>
        <taxon>Philodinidae</taxon>
        <taxon>Rotaria</taxon>
    </lineage>
</organism>
<dbReference type="Proteomes" id="UP000663824">
    <property type="component" value="Unassembled WGS sequence"/>
</dbReference>
<dbReference type="EMBL" id="CAJOBI010308815">
    <property type="protein sequence ID" value="CAF5169409.1"/>
    <property type="molecule type" value="Genomic_DNA"/>
</dbReference>
<dbReference type="Proteomes" id="UP000681720">
    <property type="component" value="Unassembled WGS sequence"/>
</dbReference>
<dbReference type="EMBL" id="CAJOBH010089816">
    <property type="protein sequence ID" value="CAF4559411.1"/>
    <property type="molecule type" value="Genomic_DNA"/>
</dbReference>
<dbReference type="EMBL" id="CAJOBJ010337435">
    <property type="protein sequence ID" value="CAF5190679.1"/>
    <property type="molecule type" value="Genomic_DNA"/>
</dbReference>
<proteinExistence type="predicted"/>
<dbReference type="EMBL" id="CAJNRE010015585">
    <property type="protein sequence ID" value="CAF2139064.1"/>
    <property type="molecule type" value="Genomic_DNA"/>
</dbReference>
<accession>A0A815YP19</accession>
<evidence type="ECO:0000313" key="4">
    <source>
        <dbReference type="EMBL" id="CAF4559411.1"/>
    </source>
</evidence>
<dbReference type="EMBL" id="CAJNOV010015496">
    <property type="protein sequence ID" value="CAF1574322.1"/>
    <property type="molecule type" value="Genomic_DNA"/>
</dbReference>
<comment type="caution">
    <text evidence="1">The sequence shown here is derived from an EMBL/GenBank/DDBJ whole genome shotgun (WGS) entry which is preliminary data.</text>
</comment>
<dbReference type="Proteomes" id="UP000681967">
    <property type="component" value="Unassembled WGS sequence"/>
</dbReference>
<name>A0A815YP19_9BILA</name>
<dbReference type="Proteomes" id="UP000676336">
    <property type="component" value="Unassembled WGS sequence"/>
</dbReference>
<protein>
    <submittedName>
        <fullName evidence="1">Uncharacterized protein</fullName>
    </submittedName>
</protein>